<dbReference type="InterPro" id="IPR055915">
    <property type="entry name" value="DUF7492"/>
</dbReference>
<reference evidence="4" key="1">
    <citation type="journal article" date="2023" name="Mol. Phylogenet. Evol.">
        <title>Genome-scale phylogeny and comparative genomics of the fungal order Sordariales.</title>
        <authorList>
            <person name="Hensen N."/>
            <person name="Bonometti L."/>
            <person name="Westerberg I."/>
            <person name="Brannstrom I.O."/>
            <person name="Guillou S."/>
            <person name="Cros-Aarteil S."/>
            <person name="Calhoun S."/>
            <person name="Haridas S."/>
            <person name="Kuo A."/>
            <person name="Mondo S."/>
            <person name="Pangilinan J."/>
            <person name="Riley R."/>
            <person name="LaButti K."/>
            <person name="Andreopoulos B."/>
            <person name="Lipzen A."/>
            <person name="Chen C."/>
            <person name="Yan M."/>
            <person name="Daum C."/>
            <person name="Ng V."/>
            <person name="Clum A."/>
            <person name="Steindorff A."/>
            <person name="Ohm R.A."/>
            <person name="Martin F."/>
            <person name="Silar P."/>
            <person name="Natvig D.O."/>
            <person name="Lalanne C."/>
            <person name="Gautier V."/>
            <person name="Ament-Velasquez S.L."/>
            <person name="Kruys A."/>
            <person name="Hutchinson M.I."/>
            <person name="Powell A.J."/>
            <person name="Barry K."/>
            <person name="Miller A.N."/>
            <person name="Grigoriev I.V."/>
            <person name="Debuchy R."/>
            <person name="Gladieux P."/>
            <person name="Hiltunen Thoren M."/>
            <person name="Johannesson H."/>
        </authorList>
    </citation>
    <scope>NUCLEOTIDE SEQUENCE</scope>
    <source>
        <strain evidence="4">CBS 538.74</strain>
    </source>
</reference>
<sequence length="429" mass="44861">MKITFDRTHGLLAAWLLAALSGTVTGHSWPEQTIRLAPNGTMVGKTGTERAHLPTDAGADFKIPPNGGLVQPTDKIVRDSQGKLTDSSYSDKFPMLSVAAGDFVAIKHRENGHVTRADVTDKERPVNRGTIYLYGTTENDLSAVNLMDVHLKWTSDGKGGNGKGKLLATRNYDDGQCYEKVPAVGDPEGISTTRKKAAGVDELLCQSNVQIPEDAPVGKVYSVIWVWDWPLMSAQGAAVPPAIYEKGTEGIVVVAPQLYTGVVDYKIVDPCDDSLGSLKGPTCASGGGGSKVQFAADQPAISRGIATQMAEPFLVKVPQAGFDVPSATADPKNIPLAALIGVTPAEFPLPASILQNMNKGGGAGGNNAAAPAPTPAPGSEDEGDVVVTATSIVPEGMATETVTRGGAAAAANTDAPKRRTNVHGRRQYR</sequence>
<keyword evidence="5" id="KW-1185">Reference proteome</keyword>
<proteinExistence type="predicted"/>
<dbReference type="AlphaFoldDB" id="A0AAN6VNA0"/>
<feature type="compositionally biased region" description="Low complexity" evidence="1">
    <location>
        <begin position="398"/>
        <end position="414"/>
    </location>
</feature>
<dbReference type="EMBL" id="MU856904">
    <property type="protein sequence ID" value="KAK4154742.1"/>
    <property type="molecule type" value="Genomic_DNA"/>
</dbReference>
<dbReference type="Proteomes" id="UP001302745">
    <property type="component" value="Unassembled WGS sequence"/>
</dbReference>
<accession>A0AAN6VNA0</accession>
<evidence type="ECO:0000313" key="4">
    <source>
        <dbReference type="EMBL" id="KAK4154742.1"/>
    </source>
</evidence>
<evidence type="ECO:0000256" key="2">
    <source>
        <dbReference type="SAM" id="SignalP"/>
    </source>
</evidence>
<evidence type="ECO:0000256" key="1">
    <source>
        <dbReference type="SAM" id="MobiDB-lite"/>
    </source>
</evidence>
<reference evidence="4" key="2">
    <citation type="submission" date="2023-05" db="EMBL/GenBank/DDBJ databases">
        <authorList>
            <consortium name="Lawrence Berkeley National Laboratory"/>
            <person name="Steindorff A."/>
            <person name="Hensen N."/>
            <person name="Bonometti L."/>
            <person name="Westerberg I."/>
            <person name="Brannstrom I.O."/>
            <person name="Guillou S."/>
            <person name="Cros-Aarteil S."/>
            <person name="Calhoun S."/>
            <person name="Haridas S."/>
            <person name="Kuo A."/>
            <person name="Mondo S."/>
            <person name="Pangilinan J."/>
            <person name="Riley R."/>
            <person name="Labutti K."/>
            <person name="Andreopoulos B."/>
            <person name="Lipzen A."/>
            <person name="Chen C."/>
            <person name="Yanf M."/>
            <person name="Daum C."/>
            <person name="Ng V."/>
            <person name="Clum A."/>
            <person name="Ohm R."/>
            <person name="Martin F."/>
            <person name="Silar P."/>
            <person name="Natvig D."/>
            <person name="Lalanne C."/>
            <person name="Gautier V."/>
            <person name="Ament-Velasquez S.L."/>
            <person name="Kruys A."/>
            <person name="Hutchinson M.I."/>
            <person name="Powell A.J."/>
            <person name="Barry K."/>
            <person name="Miller A.N."/>
            <person name="Grigoriev I.V."/>
            <person name="Debuchy R."/>
            <person name="Gladieux P."/>
            <person name="Thoren M.H."/>
            <person name="Johannesson H."/>
        </authorList>
    </citation>
    <scope>NUCLEOTIDE SEQUENCE</scope>
    <source>
        <strain evidence="4">CBS 538.74</strain>
    </source>
</reference>
<organism evidence="4 5">
    <name type="scientific">Chaetomidium leptoderma</name>
    <dbReference type="NCBI Taxonomy" id="669021"/>
    <lineage>
        <taxon>Eukaryota</taxon>
        <taxon>Fungi</taxon>
        <taxon>Dikarya</taxon>
        <taxon>Ascomycota</taxon>
        <taxon>Pezizomycotina</taxon>
        <taxon>Sordariomycetes</taxon>
        <taxon>Sordariomycetidae</taxon>
        <taxon>Sordariales</taxon>
        <taxon>Chaetomiaceae</taxon>
        <taxon>Chaetomidium</taxon>
    </lineage>
</organism>
<gene>
    <name evidence="4" type="ORF">C8A00DRAFT_32480</name>
</gene>
<keyword evidence="2" id="KW-0732">Signal</keyword>
<evidence type="ECO:0000259" key="3">
    <source>
        <dbReference type="Pfam" id="PF24320"/>
    </source>
</evidence>
<feature type="domain" description="DUF7492" evidence="3">
    <location>
        <begin position="24"/>
        <end position="237"/>
    </location>
</feature>
<protein>
    <recommendedName>
        <fullName evidence="3">DUF7492 domain-containing protein</fullName>
    </recommendedName>
</protein>
<feature type="signal peptide" evidence="2">
    <location>
        <begin position="1"/>
        <end position="26"/>
    </location>
</feature>
<feature type="region of interest" description="Disordered" evidence="1">
    <location>
        <begin position="364"/>
        <end position="383"/>
    </location>
</feature>
<comment type="caution">
    <text evidence="4">The sequence shown here is derived from an EMBL/GenBank/DDBJ whole genome shotgun (WGS) entry which is preliminary data.</text>
</comment>
<name>A0AAN6VNA0_9PEZI</name>
<dbReference type="Pfam" id="PF24320">
    <property type="entry name" value="DUF7492"/>
    <property type="match status" value="1"/>
</dbReference>
<feature type="compositionally biased region" description="Basic residues" evidence="1">
    <location>
        <begin position="418"/>
        <end position="429"/>
    </location>
</feature>
<feature type="chain" id="PRO_5042868485" description="DUF7492 domain-containing protein" evidence="2">
    <location>
        <begin position="27"/>
        <end position="429"/>
    </location>
</feature>
<feature type="region of interest" description="Disordered" evidence="1">
    <location>
        <begin position="395"/>
        <end position="429"/>
    </location>
</feature>
<evidence type="ECO:0000313" key="5">
    <source>
        <dbReference type="Proteomes" id="UP001302745"/>
    </source>
</evidence>